<proteinExistence type="predicted"/>
<evidence type="ECO:0000313" key="1">
    <source>
        <dbReference type="EMBL" id="GAJ03755.1"/>
    </source>
</evidence>
<sequence length="36" mass="4256">NEDLDNITPLEIMLKKPTRLEEVYLILCRIEWGISP</sequence>
<dbReference type="AlphaFoldDB" id="X1VC95"/>
<organism evidence="1">
    <name type="scientific">marine sediment metagenome</name>
    <dbReference type="NCBI Taxonomy" id="412755"/>
    <lineage>
        <taxon>unclassified sequences</taxon>
        <taxon>metagenomes</taxon>
        <taxon>ecological metagenomes</taxon>
    </lineage>
</organism>
<reference evidence="1" key="1">
    <citation type="journal article" date="2014" name="Front. Microbiol.">
        <title>High frequency of phylogenetically diverse reductive dehalogenase-homologous genes in deep subseafloor sedimentary metagenomes.</title>
        <authorList>
            <person name="Kawai M."/>
            <person name="Futagami T."/>
            <person name="Toyoda A."/>
            <person name="Takaki Y."/>
            <person name="Nishi S."/>
            <person name="Hori S."/>
            <person name="Arai W."/>
            <person name="Tsubouchi T."/>
            <person name="Morono Y."/>
            <person name="Uchiyama I."/>
            <person name="Ito T."/>
            <person name="Fujiyama A."/>
            <person name="Inagaki F."/>
            <person name="Takami H."/>
        </authorList>
    </citation>
    <scope>NUCLEOTIDE SEQUENCE</scope>
    <source>
        <strain evidence="1">Expedition CK06-06</strain>
    </source>
</reference>
<comment type="caution">
    <text evidence="1">The sequence shown here is derived from an EMBL/GenBank/DDBJ whole genome shotgun (WGS) entry which is preliminary data.</text>
</comment>
<accession>X1VC95</accession>
<name>X1VC95_9ZZZZ</name>
<protein>
    <recommendedName>
        <fullName evidence="2">Antitoxin Xre/MbcA/ParS-like toxin-binding domain-containing protein</fullName>
    </recommendedName>
</protein>
<gene>
    <name evidence="1" type="ORF">S12H4_51888</name>
</gene>
<evidence type="ECO:0008006" key="2">
    <source>
        <dbReference type="Google" id="ProtNLM"/>
    </source>
</evidence>
<dbReference type="EMBL" id="BARW01032841">
    <property type="protein sequence ID" value="GAJ03755.1"/>
    <property type="molecule type" value="Genomic_DNA"/>
</dbReference>
<feature type="non-terminal residue" evidence="1">
    <location>
        <position position="1"/>
    </location>
</feature>